<dbReference type="EMBL" id="MWDB01000043">
    <property type="protein sequence ID" value="OQB40460.1"/>
    <property type="molecule type" value="Genomic_DNA"/>
</dbReference>
<name>A0A1V5ZJS8_9BACT</name>
<dbReference type="Gene3D" id="2.160.10.20">
    <property type="entry name" value="Insect antifreeze protein"/>
    <property type="match status" value="1"/>
</dbReference>
<keyword evidence="1" id="KW-0436">Ligase</keyword>
<dbReference type="Proteomes" id="UP000485621">
    <property type="component" value="Unassembled WGS sequence"/>
</dbReference>
<organism evidence="1">
    <name type="scientific">candidate division CPR1 bacterium ADurb.Bin160</name>
    <dbReference type="NCBI Taxonomy" id="1852826"/>
    <lineage>
        <taxon>Bacteria</taxon>
        <taxon>candidate division CPR1</taxon>
    </lineage>
</organism>
<dbReference type="AlphaFoldDB" id="A0A1V5ZJS8"/>
<protein>
    <submittedName>
        <fullName evidence="1">Putative amidoligase enzyme</fullName>
    </submittedName>
</protein>
<dbReference type="GO" id="GO:0016874">
    <property type="term" value="F:ligase activity"/>
    <property type="evidence" value="ECO:0007669"/>
    <property type="project" value="UniProtKB-KW"/>
</dbReference>
<accession>A0A1V5ZJS8</accession>
<gene>
    <name evidence="1" type="ORF">BWY04_01333</name>
</gene>
<dbReference type="SUPFAM" id="SSF141571">
    <property type="entry name" value="Pentapeptide repeat-like"/>
    <property type="match status" value="1"/>
</dbReference>
<comment type="caution">
    <text evidence="1">The sequence shown here is derived from an EMBL/GenBank/DDBJ whole genome shotgun (WGS) entry which is preliminary data.</text>
</comment>
<sequence length="568" mass="66403">MNKFIEQLENLDYSTFSSNYNSTIYDESAYLMSEYTIGFELEGICPDEETFIKYKSIAKNYFAGNQNIIITKDLKYTAFVDDRSVKDETNKQAYPFEYRSPIFHLTPANLSLIIKFLNESLKYMKVNDSCGFHIHIGFPEIKRKDIDLMWILCHMALKDTTNNGAKVSFLDKFTTFGSIKFYSEKYSNPVYIKIIKNIFDDYATGGKYRKKSSAFWYKIASQMNSEKYKLFRIHPAGTLEWRGPRKFLESQKPQEDIKKFFLQYLYPLVQYINDATDQQVIEYGEIRITKKEFYNVLDQYEQVSGIKAEKFDLASMEERQIQKILKLFPWLRRANFKNVEAKVYGKKLVINRGEWLNGNFIDGTAMNMDWHEGTVKDGIFNFIKFSTSTIMNGKFDKCMFLHNNELHSGEYKKCYMYNDFIVNKCKFFDLLASVEENEQSSQFNNCLFKSSFFYGNKEEIEKNIIFRECVLTDGSVDKCILINCNLRNVQISNCVVVDSNIDKGRIEDSMVKDSKINKASIVESKTVNTNVLSSEFENSSFDGGLMLKTKMKNSEFISGERDKYSRER</sequence>
<evidence type="ECO:0000313" key="1">
    <source>
        <dbReference type="EMBL" id="OQB40460.1"/>
    </source>
</evidence>
<dbReference type="Pfam" id="PF12224">
    <property type="entry name" value="Amidoligase_2"/>
    <property type="match status" value="1"/>
</dbReference>
<reference evidence="1" key="1">
    <citation type="submission" date="2017-02" db="EMBL/GenBank/DDBJ databases">
        <title>Delving into the versatile metabolic prowess of the omnipresent phylum Bacteroidetes.</title>
        <authorList>
            <person name="Nobu M.K."/>
            <person name="Mei R."/>
            <person name="Narihiro T."/>
            <person name="Kuroda K."/>
            <person name="Liu W.-T."/>
        </authorList>
    </citation>
    <scope>NUCLEOTIDE SEQUENCE</scope>
    <source>
        <strain evidence="1">ADurb.Bin160</strain>
    </source>
</reference>
<proteinExistence type="predicted"/>
<dbReference type="InterPro" id="IPR022025">
    <property type="entry name" value="Amidoligase_2"/>
</dbReference>